<evidence type="ECO:0000256" key="1">
    <source>
        <dbReference type="ARBA" id="ARBA00022729"/>
    </source>
</evidence>
<feature type="chain" id="PRO_5003237659" evidence="3">
    <location>
        <begin position="25"/>
        <end position="442"/>
    </location>
</feature>
<dbReference type="Proteomes" id="UP000000305">
    <property type="component" value="Unassembled WGS sequence"/>
</dbReference>
<dbReference type="SUPFAM" id="SSF52058">
    <property type="entry name" value="L domain-like"/>
    <property type="match status" value="1"/>
</dbReference>
<accession>E9H1R8</accession>
<proteinExistence type="predicted"/>
<dbReference type="InParanoid" id="E9H1R8"/>
<feature type="transmembrane region" description="Helical" evidence="2">
    <location>
        <begin position="350"/>
        <end position="375"/>
    </location>
</feature>
<keyword evidence="2" id="KW-1133">Transmembrane helix</keyword>
<dbReference type="Pfam" id="PF13306">
    <property type="entry name" value="LRR_5"/>
    <property type="match status" value="1"/>
</dbReference>
<evidence type="ECO:0000313" key="5">
    <source>
        <dbReference type="Proteomes" id="UP000000305"/>
    </source>
</evidence>
<sequence length="442" mass="49885">MDYFGIWSVCWLLVTSFAMVGGQAESRGWTPPFTKWMTSTINKGSLNSPQNLTTFYIERVDKIEAESYALSQPACNDSPRMRSSFARPSLVINGSGSIIFERRAFTGAWGEILIINSKVKVMESEMFYNTSCLKKFTLEGNFIEEIKFKTLADGETQYLSMKSNQIQSIEHGAFQLSVTDSAHISSNRINVIQSEAFVLRTPRTFSFLNNTVGSVFSYAFQLAATESIDIKFSAFDHIARHAFRKIETVGNAKMTMVLSIKKFDKGALDLDQSLFKKSSLQFFEIQLDRDCDCELQVLVDTVFSPTLRRNASSKDDFNSVLRDFIFCRVRNESEKFSEFASSHHCQAPDVIMLVSITCAVVAILLLMAVAVTAIFRQKAKLRRTSVETSNGWVMHIYTETECQVKEEFTVPLESVSENGPEHDLLLLTANQHEILGLSKEIF</sequence>
<keyword evidence="5" id="KW-1185">Reference proteome</keyword>
<protein>
    <submittedName>
        <fullName evidence="4">Uncharacterized protein</fullName>
    </submittedName>
</protein>
<dbReference type="PANTHER" id="PTHR24373:SF370">
    <property type="entry name" value="FISH-LIPS, ISOFORM E"/>
    <property type="match status" value="1"/>
</dbReference>
<dbReference type="HOGENOM" id="CLU_620039_0_0_1"/>
<evidence type="ECO:0000256" key="3">
    <source>
        <dbReference type="SAM" id="SignalP"/>
    </source>
</evidence>
<feature type="signal peptide" evidence="3">
    <location>
        <begin position="1"/>
        <end position="24"/>
    </location>
</feature>
<reference evidence="4 5" key="1">
    <citation type="journal article" date="2011" name="Science">
        <title>The ecoresponsive genome of Daphnia pulex.</title>
        <authorList>
            <person name="Colbourne J.K."/>
            <person name="Pfrender M.E."/>
            <person name="Gilbert D."/>
            <person name="Thomas W.K."/>
            <person name="Tucker A."/>
            <person name="Oakley T.H."/>
            <person name="Tokishita S."/>
            <person name="Aerts A."/>
            <person name="Arnold G.J."/>
            <person name="Basu M.K."/>
            <person name="Bauer D.J."/>
            <person name="Caceres C.E."/>
            <person name="Carmel L."/>
            <person name="Casola C."/>
            <person name="Choi J.H."/>
            <person name="Detter J.C."/>
            <person name="Dong Q."/>
            <person name="Dusheyko S."/>
            <person name="Eads B.D."/>
            <person name="Frohlich T."/>
            <person name="Geiler-Samerotte K.A."/>
            <person name="Gerlach D."/>
            <person name="Hatcher P."/>
            <person name="Jogdeo S."/>
            <person name="Krijgsveld J."/>
            <person name="Kriventseva E.V."/>
            <person name="Kultz D."/>
            <person name="Laforsch C."/>
            <person name="Lindquist E."/>
            <person name="Lopez J."/>
            <person name="Manak J.R."/>
            <person name="Muller J."/>
            <person name="Pangilinan J."/>
            <person name="Patwardhan R.P."/>
            <person name="Pitluck S."/>
            <person name="Pritham E.J."/>
            <person name="Rechtsteiner A."/>
            <person name="Rho M."/>
            <person name="Rogozin I.B."/>
            <person name="Sakarya O."/>
            <person name="Salamov A."/>
            <person name="Schaack S."/>
            <person name="Shapiro H."/>
            <person name="Shiga Y."/>
            <person name="Skalitzky C."/>
            <person name="Smith Z."/>
            <person name="Souvorov A."/>
            <person name="Sung W."/>
            <person name="Tang Z."/>
            <person name="Tsuchiya D."/>
            <person name="Tu H."/>
            <person name="Vos H."/>
            <person name="Wang M."/>
            <person name="Wolf Y.I."/>
            <person name="Yamagata H."/>
            <person name="Yamada T."/>
            <person name="Ye Y."/>
            <person name="Shaw J.R."/>
            <person name="Andrews J."/>
            <person name="Crease T.J."/>
            <person name="Tang H."/>
            <person name="Lucas S.M."/>
            <person name="Robertson H.M."/>
            <person name="Bork P."/>
            <person name="Koonin E.V."/>
            <person name="Zdobnov E.M."/>
            <person name="Grigoriev I.V."/>
            <person name="Lynch M."/>
            <person name="Boore J.L."/>
        </authorList>
    </citation>
    <scope>NUCLEOTIDE SEQUENCE [LARGE SCALE GENOMIC DNA]</scope>
</reference>
<keyword evidence="2" id="KW-0812">Transmembrane</keyword>
<dbReference type="PANTHER" id="PTHR24373">
    <property type="entry name" value="SLIT RELATED LEUCINE-RICH REPEAT NEURONAL PROTEIN"/>
    <property type="match status" value="1"/>
</dbReference>
<dbReference type="InterPro" id="IPR032675">
    <property type="entry name" value="LRR_dom_sf"/>
</dbReference>
<keyword evidence="1 3" id="KW-0732">Signal</keyword>
<dbReference type="InterPro" id="IPR026906">
    <property type="entry name" value="LRR_5"/>
</dbReference>
<evidence type="ECO:0000313" key="4">
    <source>
        <dbReference type="EMBL" id="EFX74220.1"/>
    </source>
</evidence>
<keyword evidence="2" id="KW-0472">Membrane</keyword>
<evidence type="ECO:0000256" key="2">
    <source>
        <dbReference type="SAM" id="Phobius"/>
    </source>
</evidence>
<dbReference type="AlphaFoldDB" id="E9H1R8"/>
<dbReference type="InterPro" id="IPR050328">
    <property type="entry name" value="Dev_Immune_Receptor"/>
</dbReference>
<dbReference type="KEGG" id="dpx:DAPPUDRAFT_252029"/>
<gene>
    <name evidence="4" type="ORF">DAPPUDRAFT_252029</name>
</gene>
<dbReference type="OrthoDB" id="6360013at2759"/>
<name>E9H1R8_DAPPU</name>
<dbReference type="Gene3D" id="3.80.10.10">
    <property type="entry name" value="Ribonuclease Inhibitor"/>
    <property type="match status" value="1"/>
</dbReference>
<dbReference type="EMBL" id="GL732584">
    <property type="protein sequence ID" value="EFX74220.1"/>
    <property type="molecule type" value="Genomic_DNA"/>
</dbReference>
<organism evidence="4 5">
    <name type="scientific">Daphnia pulex</name>
    <name type="common">Water flea</name>
    <dbReference type="NCBI Taxonomy" id="6669"/>
    <lineage>
        <taxon>Eukaryota</taxon>
        <taxon>Metazoa</taxon>
        <taxon>Ecdysozoa</taxon>
        <taxon>Arthropoda</taxon>
        <taxon>Crustacea</taxon>
        <taxon>Branchiopoda</taxon>
        <taxon>Diplostraca</taxon>
        <taxon>Cladocera</taxon>
        <taxon>Anomopoda</taxon>
        <taxon>Daphniidae</taxon>
        <taxon>Daphnia</taxon>
    </lineage>
</organism>